<dbReference type="Pfam" id="PF13411">
    <property type="entry name" value="MerR_1"/>
    <property type="match status" value="1"/>
</dbReference>
<dbReference type="EMBL" id="CP000828">
    <property type="protein sequence ID" value="ABW28183.1"/>
    <property type="molecule type" value="Genomic_DNA"/>
</dbReference>
<name>B0CES8_ACAM1</name>
<evidence type="ECO:0000259" key="2">
    <source>
        <dbReference type="PROSITE" id="PS50937"/>
    </source>
</evidence>
<dbReference type="InterPro" id="IPR000551">
    <property type="entry name" value="MerR-type_HTH_dom"/>
</dbReference>
<keyword evidence="4" id="KW-1185">Reference proteome</keyword>
<proteinExistence type="predicted"/>
<dbReference type="GO" id="GO:0006355">
    <property type="term" value="P:regulation of DNA-templated transcription"/>
    <property type="evidence" value="ECO:0007669"/>
    <property type="project" value="InterPro"/>
</dbReference>
<reference evidence="3 4" key="1">
    <citation type="journal article" date="2008" name="Proc. Natl. Acad. Sci. U.S.A.">
        <title>Niche adaptation and genome expansion in the chlorophyll d-producing cyanobacterium Acaryochloris marina.</title>
        <authorList>
            <person name="Swingley W.D."/>
            <person name="Chen M."/>
            <person name="Cheung P.C."/>
            <person name="Conrad A.L."/>
            <person name="Dejesa L.C."/>
            <person name="Hao J."/>
            <person name="Honchak B.M."/>
            <person name="Karbach L.E."/>
            <person name="Kurdoglu A."/>
            <person name="Lahiri S."/>
            <person name="Mastrian S.D."/>
            <person name="Miyashita H."/>
            <person name="Page L."/>
            <person name="Ramakrishna P."/>
            <person name="Satoh S."/>
            <person name="Sattley W.M."/>
            <person name="Shimada Y."/>
            <person name="Taylor H.L."/>
            <person name="Tomo T."/>
            <person name="Tsuchiya T."/>
            <person name="Wang Z.T."/>
            <person name="Raymond J."/>
            <person name="Mimuro M."/>
            <person name="Blankenship R.E."/>
            <person name="Touchman J.W."/>
        </authorList>
    </citation>
    <scope>NUCLEOTIDE SEQUENCE [LARGE SCALE GENOMIC DNA]</scope>
    <source>
        <strain evidence="4">MBIC 11017</strain>
    </source>
</reference>
<accession>B0CES8</accession>
<keyword evidence="1" id="KW-0175">Coiled coil</keyword>
<evidence type="ECO:0000313" key="3">
    <source>
        <dbReference type="EMBL" id="ABW28183.1"/>
    </source>
</evidence>
<dbReference type="PANTHER" id="PTHR14136">
    <property type="entry name" value="BTB_POZ DOMAIN-CONTAINING PROTEIN KCTD9"/>
    <property type="match status" value="1"/>
</dbReference>
<dbReference type="PROSITE" id="PS50937">
    <property type="entry name" value="HTH_MERR_2"/>
    <property type="match status" value="1"/>
</dbReference>
<feature type="coiled-coil region" evidence="1">
    <location>
        <begin position="92"/>
        <end position="119"/>
    </location>
</feature>
<sequence length="318" mass="34766">MTTGLLIGQLASKFGVSPQAIRYYEQLGLLKQPERNRSGYRLYTTAAQNRLQIIRSAQNFGLSLHEIKELLDLGEHSKDAQQRMQQMVAHHVEELDQQLAELNHSRQQLGRRFEQLQQLSTVGPQSQSLLKLLQTIEEHSHADLEGDEDISRSILAKYAAGERHFAGMKLIGAKLSGTLLSHSNFNRAELMLASLNETALEQCTFREAYLSGADMIGAYLKQADLSHAVLIGTDLSETTLTDASLIGSNLGGACLCEADLRGANLSEAILMGANLQGADLRGVNLFGSNLIDANLDDVIVDEPIVVDTSTVSYPQPVP</sequence>
<feature type="domain" description="HTH merR-type" evidence="2">
    <location>
        <begin position="1"/>
        <end position="73"/>
    </location>
</feature>
<dbReference type="InterPro" id="IPR001646">
    <property type="entry name" value="5peptide_repeat"/>
</dbReference>
<dbReference type="eggNOG" id="COG1357">
    <property type="taxonomic scope" value="Bacteria"/>
</dbReference>
<dbReference type="KEGG" id="amr:AM1_3187"/>
<dbReference type="InterPro" id="IPR051082">
    <property type="entry name" value="Pentapeptide-BTB/POZ_domain"/>
</dbReference>
<dbReference type="GO" id="GO:0003677">
    <property type="term" value="F:DNA binding"/>
    <property type="evidence" value="ECO:0007669"/>
    <property type="project" value="InterPro"/>
</dbReference>
<protein>
    <submittedName>
        <fullName evidence="3">Pentapeptide repeat domain protein</fullName>
    </submittedName>
</protein>
<dbReference type="PANTHER" id="PTHR14136:SF17">
    <property type="entry name" value="BTB_POZ DOMAIN-CONTAINING PROTEIN KCTD9"/>
    <property type="match status" value="1"/>
</dbReference>
<dbReference type="Proteomes" id="UP000000268">
    <property type="component" value="Chromosome"/>
</dbReference>
<evidence type="ECO:0000256" key="1">
    <source>
        <dbReference type="SAM" id="Coils"/>
    </source>
</evidence>
<dbReference type="InterPro" id="IPR009061">
    <property type="entry name" value="DNA-bd_dom_put_sf"/>
</dbReference>
<dbReference type="STRING" id="329726.AM1_3187"/>
<dbReference type="Gene3D" id="2.160.20.80">
    <property type="entry name" value="E3 ubiquitin-protein ligase SopA"/>
    <property type="match status" value="1"/>
</dbReference>
<dbReference type="Pfam" id="PF00805">
    <property type="entry name" value="Pentapeptide"/>
    <property type="match status" value="3"/>
</dbReference>
<dbReference type="PRINTS" id="PR00040">
    <property type="entry name" value="HTHMERR"/>
</dbReference>
<gene>
    <name evidence="3" type="ordered locus">AM1_3187</name>
</gene>
<dbReference type="SUPFAM" id="SSF46955">
    <property type="entry name" value="Putative DNA-binding domain"/>
    <property type="match status" value="1"/>
</dbReference>
<dbReference type="HOGENOM" id="CLU_873246_0_0_3"/>
<dbReference type="SMART" id="SM00422">
    <property type="entry name" value="HTH_MERR"/>
    <property type="match status" value="1"/>
</dbReference>
<dbReference type="Gene3D" id="1.10.1660.10">
    <property type="match status" value="1"/>
</dbReference>
<dbReference type="RefSeq" id="WP_012163602.1">
    <property type="nucleotide sequence ID" value="NC_009925.1"/>
</dbReference>
<dbReference type="eggNOG" id="COG0789">
    <property type="taxonomic scope" value="Bacteria"/>
</dbReference>
<dbReference type="AlphaFoldDB" id="B0CES8"/>
<organism evidence="3 4">
    <name type="scientific">Acaryochloris marina (strain MBIC 11017)</name>
    <dbReference type="NCBI Taxonomy" id="329726"/>
    <lineage>
        <taxon>Bacteria</taxon>
        <taxon>Bacillati</taxon>
        <taxon>Cyanobacteriota</taxon>
        <taxon>Cyanophyceae</taxon>
        <taxon>Acaryochloridales</taxon>
        <taxon>Acaryochloridaceae</taxon>
        <taxon>Acaryochloris</taxon>
    </lineage>
</organism>
<dbReference type="OrthoDB" id="9791488at2"/>
<dbReference type="SUPFAM" id="SSF141571">
    <property type="entry name" value="Pentapeptide repeat-like"/>
    <property type="match status" value="1"/>
</dbReference>
<evidence type="ECO:0000313" key="4">
    <source>
        <dbReference type="Proteomes" id="UP000000268"/>
    </source>
</evidence>